<dbReference type="Gene3D" id="1.10.167.10">
    <property type="entry name" value="Regulator of G-protein Signalling 4, domain 2"/>
    <property type="match status" value="2"/>
</dbReference>
<dbReference type="PROSITE" id="PS50132">
    <property type="entry name" value="RGS"/>
    <property type="match status" value="3"/>
</dbReference>
<organism evidence="2 3">
    <name type="scientific">Triparma retinervis</name>
    <dbReference type="NCBI Taxonomy" id="2557542"/>
    <lineage>
        <taxon>Eukaryota</taxon>
        <taxon>Sar</taxon>
        <taxon>Stramenopiles</taxon>
        <taxon>Ochrophyta</taxon>
        <taxon>Bolidophyceae</taxon>
        <taxon>Parmales</taxon>
        <taxon>Triparmaceae</taxon>
        <taxon>Triparma</taxon>
    </lineage>
</organism>
<feature type="domain" description="RGS" evidence="1">
    <location>
        <begin position="49"/>
        <end position="170"/>
    </location>
</feature>
<dbReference type="PANTHER" id="PTHR10845">
    <property type="entry name" value="REGULATOR OF G PROTEIN SIGNALING"/>
    <property type="match status" value="1"/>
</dbReference>
<reference evidence="2" key="1">
    <citation type="submission" date="2022-07" db="EMBL/GenBank/DDBJ databases">
        <title>Genome analysis of Parmales, a sister group of diatoms, reveals the evolutionary specialization of diatoms from phago-mixotrophs to photoautotrophs.</title>
        <authorList>
            <person name="Ban H."/>
            <person name="Sato S."/>
            <person name="Yoshikawa S."/>
            <person name="Kazumasa Y."/>
            <person name="Nakamura Y."/>
            <person name="Ichinomiya M."/>
            <person name="Saitoh K."/>
            <person name="Sato N."/>
            <person name="Blanc-Mathieu R."/>
            <person name="Endo H."/>
            <person name="Kuwata A."/>
            <person name="Ogata H."/>
        </authorList>
    </citation>
    <scope>NUCLEOTIDE SEQUENCE</scope>
</reference>
<dbReference type="InterPro" id="IPR044926">
    <property type="entry name" value="RGS_subdomain_2"/>
</dbReference>
<evidence type="ECO:0000313" key="2">
    <source>
        <dbReference type="EMBL" id="GMH48749.1"/>
    </source>
</evidence>
<dbReference type="SMART" id="SM00315">
    <property type="entry name" value="RGS"/>
    <property type="match status" value="1"/>
</dbReference>
<protein>
    <recommendedName>
        <fullName evidence="1">RGS domain-containing protein</fullName>
    </recommendedName>
</protein>
<dbReference type="Pfam" id="PF00615">
    <property type="entry name" value="RGS"/>
    <property type="match status" value="2"/>
</dbReference>
<dbReference type="Proteomes" id="UP001165082">
    <property type="component" value="Unassembled WGS sequence"/>
</dbReference>
<dbReference type="PANTHER" id="PTHR10845:SF192">
    <property type="entry name" value="DOUBLE HIT, ISOFORM B"/>
    <property type="match status" value="1"/>
</dbReference>
<feature type="domain" description="RGS" evidence="1">
    <location>
        <begin position="185"/>
        <end position="244"/>
    </location>
</feature>
<proteinExistence type="predicted"/>
<name>A0A9W6Z7E7_9STRA</name>
<dbReference type="AlphaFoldDB" id="A0A9W6Z7E7"/>
<gene>
    <name evidence="2" type="ORF">TrRE_jg8234</name>
</gene>
<comment type="caution">
    <text evidence="2">The sequence shown here is derived from an EMBL/GenBank/DDBJ whole genome shotgun (WGS) entry which is preliminary data.</text>
</comment>
<accession>A0A9W6Z7E7</accession>
<dbReference type="InterPro" id="IPR036305">
    <property type="entry name" value="RGS_sf"/>
</dbReference>
<sequence>MGGGHSSSKATTEVPVHYPKTSWSGKVVKGGFSAGPRTMEKIRTRSDFCLLKIVEEDIVQKAFSQWARSENVKEGGVYLEFVLDVNEMKNESISARQRAKSLEIFKKYLPVKAEKKLMLDKPTRRTIELAFVTDKHDYAVFDLAYEKAYQCLKFDYMPQFLISDAFMALESGTKVRRGSSANVIELKAILVEPRAMKALSDFLNEQGNAKMLTNVRLWEHIADFKADYEKMSPQDQQKRSKKIWVDCQAATNDEYKLDSVVMTLSDFKDDRQLKRTKEDYVADLNTATRLENVLEDPLLSAYFRRFLRVSFQEENYLFFRDVQDMKIQHFVKSATPDIELSMSLDDILSLSANKIFSAYVKEGSMYQVNLSAEVRDKLKESFGNNDIHSGVFDKAQREIFHQMRNGGFMEFKKHDLFEHFKQAHKRKFAQRNFVVGFQPKKEEIKEHYKLKESSLNFDEITDEDKYFDFDAHLKNKKLDAITKENIKDFEKDMQGVL</sequence>
<dbReference type="SUPFAM" id="SSF48097">
    <property type="entry name" value="Regulator of G-protein signaling, RGS"/>
    <property type="match status" value="2"/>
</dbReference>
<dbReference type="PRINTS" id="PR01301">
    <property type="entry name" value="RGSPROTEIN"/>
</dbReference>
<dbReference type="InterPro" id="IPR016137">
    <property type="entry name" value="RGS"/>
</dbReference>
<evidence type="ECO:0000259" key="1">
    <source>
        <dbReference type="PROSITE" id="PS50132"/>
    </source>
</evidence>
<evidence type="ECO:0000313" key="3">
    <source>
        <dbReference type="Proteomes" id="UP001165082"/>
    </source>
</evidence>
<keyword evidence="3" id="KW-1185">Reference proteome</keyword>
<dbReference type="EMBL" id="BRXZ01001884">
    <property type="protein sequence ID" value="GMH48749.1"/>
    <property type="molecule type" value="Genomic_DNA"/>
</dbReference>
<dbReference type="OrthoDB" id="196547at2759"/>
<feature type="domain" description="RGS" evidence="1">
    <location>
        <begin position="289"/>
        <end position="421"/>
    </location>
</feature>
<dbReference type="CDD" id="cd07440">
    <property type="entry name" value="RGS"/>
    <property type="match status" value="1"/>
</dbReference>